<dbReference type="EMBL" id="ALBS01000085">
    <property type="protein sequence ID" value="EJT50858.1"/>
    <property type="molecule type" value="Genomic_DNA"/>
</dbReference>
<dbReference type="PANTHER" id="PTHR12542:SF41">
    <property type="entry name" value="EXOCYST COMPLEX COMPONENT 7"/>
    <property type="match status" value="1"/>
</dbReference>
<name>J5R5V1_TRIAS</name>
<feature type="domain" description="Exocyst complex subunit Exo70 C-terminal" evidence="6">
    <location>
        <begin position="436"/>
        <end position="624"/>
    </location>
</feature>
<dbReference type="GO" id="GO:0000145">
    <property type="term" value="C:exocyst"/>
    <property type="evidence" value="ECO:0007669"/>
    <property type="project" value="InterPro"/>
</dbReference>
<evidence type="ECO:0000256" key="4">
    <source>
        <dbReference type="RuleBase" id="RU365026"/>
    </source>
</evidence>
<dbReference type="KEGG" id="tasa:A1Q1_07966"/>
<evidence type="ECO:0000313" key="7">
    <source>
        <dbReference type="EMBL" id="EJT50858.1"/>
    </source>
</evidence>
<dbReference type="SUPFAM" id="SSF74788">
    <property type="entry name" value="Cullin repeat-like"/>
    <property type="match status" value="1"/>
</dbReference>
<dbReference type="InterPro" id="IPR004140">
    <property type="entry name" value="Exo70"/>
</dbReference>
<dbReference type="InterPro" id="IPR016159">
    <property type="entry name" value="Cullin_repeat-like_dom_sf"/>
</dbReference>
<dbReference type="RefSeq" id="XP_014181627.1">
    <property type="nucleotide sequence ID" value="XM_014326152.1"/>
</dbReference>
<keyword evidence="3 4" id="KW-0268">Exocytosis</keyword>
<organism evidence="7 8">
    <name type="scientific">Trichosporon asahii var. asahii (strain ATCC 90039 / CBS 2479 / JCM 2466 / KCTC 7840 / NBRC 103889/ NCYC 2677 / UAMH 7654)</name>
    <name type="common">Yeast</name>
    <dbReference type="NCBI Taxonomy" id="1186058"/>
    <lineage>
        <taxon>Eukaryota</taxon>
        <taxon>Fungi</taxon>
        <taxon>Dikarya</taxon>
        <taxon>Basidiomycota</taxon>
        <taxon>Agaricomycotina</taxon>
        <taxon>Tremellomycetes</taxon>
        <taxon>Trichosporonales</taxon>
        <taxon>Trichosporonaceae</taxon>
        <taxon>Trichosporon</taxon>
    </lineage>
</organism>
<dbReference type="GO" id="GO:0005935">
    <property type="term" value="C:cellular bud neck"/>
    <property type="evidence" value="ECO:0007669"/>
    <property type="project" value="UniProtKB-SubCell"/>
</dbReference>
<gene>
    <name evidence="7" type="ORF">A1Q1_07966</name>
</gene>
<proteinExistence type="inferred from homology"/>
<comment type="function">
    <text evidence="4">Involved in the secretory pathway as part of the exocyst complex which tethers secretory vesicles to the sites of exocytosis. Also plays a role in the assembly of the exocyst.</text>
</comment>
<dbReference type="Gene3D" id="1.20.1280.170">
    <property type="entry name" value="Exocyst complex component Exo70"/>
    <property type="match status" value="1"/>
</dbReference>
<protein>
    <recommendedName>
        <fullName evidence="4">Exocyst complex protein EXO70</fullName>
    </recommendedName>
</protein>
<keyword evidence="2 4" id="KW-0813">Transport</keyword>
<dbReference type="GO" id="GO:0015031">
    <property type="term" value="P:protein transport"/>
    <property type="evidence" value="ECO:0007669"/>
    <property type="project" value="UniProtKB-KW"/>
</dbReference>
<comment type="caution">
    <text evidence="7">The sequence shown here is derived from an EMBL/GenBank/DDBJ whole genome shotgun (WGS) entry which is preliminary data.</text>
</comment>
<dbReference type="GeneID" id="25991478"/>
<dbReference type="InterPro" id="IPR046364">
    <property type="entry name" value="Exo70_C"/>
</dbReference>
<evidence type="ECO:0000256" key="5">
    <source>
        <dbReference type="SAM" id="MobiDB-lite"/>
    </source>
</evidence>
<dbReference type="GO" id="GO:0006887">
    <property type="term" value="P:exocytosis"/>
    <property type="evidence" value="ECO:0007669"/>
    <property type="project" value="UniProtKB-KW"/>
</dbReference>
<dbReference type="OrthoDB" id="1922221at2759"/>
<feature type="compositionally biased region" description="Polar residues" evidence="5">
    <location>
        <begin position="223"/>
        <end position="232"/>
    </location>
</feature>
<dbReference type="AlphaFoldDB" id="J5R5V1"/>
<keyword evidence="4" id="KW-0653">Protein transport</keyword>
<evidence type="ECO:0000256" key="1">
    <source>
        <dbReference type="ARBA" id="ARBA00006756"/>
    </source>
</evidence>
<evidence type="ECO:0000313" key="8">
    <source>
        <dbReference type="Proteomes" id="UP000002748"/>
    </source>
</evidence>
<comment type="similarity">
    <text evidence="1 4">Belongs to the EXO70 family.</text>
</comment>
<dbReference type="GO" id="GO:0005546">
    <property type="term" value="F:phosphatidylinositol-4,5-bisphosphate binding"/>
    <property type="evidence" value="ECO:0007669"/>
    <property type="project" value="InterPro"/>
</dbReference>
<evidence type="ECO:0000256" key="2">
    <source>
        <dbReference type="ARBA" id="ARBA00022448"/>
    </source>
</evidence>
<feature type="region of interest" description="Disordered" evidence="5">
    <location>
        <begin position="168"/>
        <end position="233"/>
    </location>
</feature>
<sequence>MTRTSIHSVTSTRDDLRRPSSDTLLQTLLPLVHQATLPSHTMAITQDGGGAGASGSLSVDEETDLALLHLIKTNALSQRMKSEHHSPSPPCLLTAAILSQLDSRLSRLDKSVAPLGIRQLSYTSKNLDAVLETLAPGSTAAARPQPSRQESYNSAALASVHSSIIDVPPPPVAVSTQSRADKRRKHGSIMDRGRAVSRPDNVPRWQEEEASMSPSVEVPPPSQWDSGISSGTDRGVLARVPDLSSLNEYMAALQGVIQELEDMNRALLEGRGGDRAAGVESLGNLVEEAYGKLVELLLRKTKEGLPRPFNPASLAGSTVPQPLTWFPEFPRIRHLSAPLSTMVYPDEPTSKTTGLLAPIFDDCIADLGGIRGEWFRQSLAPAAARVDEDGGSWDANQGGEKVRAVMNLWEGFLTAGEVALQSQLMPGASGEMLVGKVLSYATPVLTGVMNNVTASIKRDLTGQTMLLLDLYANLIEFQAKLDTRLGQIFGTREAEEVAAVLPNAMAVLKQLAQRSFPERLVDIRNPSRNNVANVGVDPVTHSTLSYLEVLPKFGSVVDGLLRSGRGERSWLMGLPPPSPAKSAEEEGGVLNLYVADILGALIQHLEQKAGPMRKMASYTYLLNNQIRPHRSTPTARYLSEWSDLTKLLQHTAHARFGVGGASEKQSTKEAAAAFFERLAELETQCRSYPLNRADPDLRDRVGAEADEIVRTGYKAFWTKGHNKGFDKYLKGTPEDISRRVQAVFR</sequence>
<comment type="subcellular location">
    <subcellularLocation>
        <location evidence="4">Bud</location>
    </subcellularLocation>
    <subcellularLocation>
        <location evidence="4">Bud neck</location>
    </subcellularLocation>
</comment>
<reference evidence="7 8" key="1">
    <citation type="journal article" date="2012" name="Eukaryot. Cell">
        <title>Draft genome sequence of CBS 2479, the standard type strain of Trichosporon asahii.</title>
        <authorList>
            <person name="Yang R.Y."/>
            <person name="Li H.T."/>
            <person name="Zhu H."/>
            <person name="Zhou G.P."/>
            <person name="Wang M."/>
            <person name="Wang L."/>
        </authorList>
    </citation>
    <scope>NUCLEOTIDE SEQUENCE [LARGE SCALE GENOMIC DNA]</scope>
    <source>
        <strain evidence="8">ATCC 90039 / CBS 2479 / JCM 2466 / KCTC 7840 / NCYC 2677 / UAMH 7654</strain>
    </source>
</reference>
<evidence type="ECO:0000256" key="3">
    <source>
        <dbReference type="ARBA" id="ARBA00022483"/>
    </source>
</evidence>
<feature type="domain" description="Exocyst complex subunit Exo70 C-terminal" evidence="6">
    <location>
        <begin position="635"/>
        <end position="740"/>
    </location>
</feature>
<dbReference type="PANTHER" id="PTHR12542">
    <property type="entry name" value="EXOCYST COMPLEX PROTEIN EXO70"/>
    <property type="match status" value="1"/>
</dbReference>
<evidence type="ECO:0000259" key="6">
    <source>
        <dbReference type="Pfam" id="PF03081"/>
    </source>
</evidence>
<accession>J5R5V1</accession>
<dbReference type="Proteomes" id="UP000002748">
    <property type="component" value="Unassembled WGS sequence"/>
</dbReference>
<dbReference type="VEuPathDB" id="FungiDB:A1Q1_07966"/>
<dbReference type="Pfam" id="PF03081">
    <property type="entry name" value="Exo70_C"/>
    <property type="match status" value="2"/>
</dbReference>
<dbReference type="HOGENOM" id="CLU_373061_0_0_1"/>